<feature type="domain" description="RagB/SusD" evidence="6">
    <location>
        <begin position="321"/>
        <end position="639"/>
    </location>
</feature>
<comment type="subcellular location">
    <subcellularLocation>
        <location evidence="1">Cell outer membrane</location>
    </subcellularLocation>
</comment>
<dbReference type="SUPFAM" id="SSF48452">
    <property type="entry name" value="TPR-like"/>
    <property type="match status" value="1"/>
</dbReference>
<gene>
    <name evidence="8" type="ORF">KUV50_04350</name>
</gene>
<evidence type="ECO:0000256" key="1">
    <source>
        <dbReference type="ARBA" id="ARBA00004442"/>
    </source>
</evidence>
<evidence type="ECO:0000256" key="3">
    <source>
        <dbReference type="ARBA" id="ARBA00022729"/>
    </source>
</evidence>
<sequence length="639" mass="73779">MKNSFGPLFIVVFFAGSCNYLDIVPDNIATVDNAFKLRSQAEKYLFTCYSYLPKHAHTGNNPALLSGDEVWFYYPYKNIPVFRPPENWEIARDNQNILNPYLNFWDGYKGGISMFQAIRDCNIFLDNIDKVPDMTSRERARWTAEVKFLKAYYHWFLLRMYGPIPIIDQNLPVSSDITEVQVIRQPVDECFSYIVDLLDASADDLPETILNPVSEMGRITKPIVLAIKARILMNAASPLFNGNTDYSFFTNAEGEPFFNQQYQPEKWQKAADACLDAIEASHATGHKLYYFRPLVDVYNLGPELQTQMNIRNTLAEKWNSEIIWGSTNSMASEIQAQAQAILDPSVGVTGAKTTGAHAMYAPPIKIAEMYYTANGVPIDEDRTWDYHNRYEIDTASLEDSLYIYPGYETAKLNFDREERFYAGLGFDGGVWYGQGKYDQEDLYHLEGRLGSYSGKSRGDQYSITGYFAKKLVNFLNVIQTDATYQVQSYPWPIIRLADLYLYYAEALNEVGGPSPESLKWINMVRERAGLTPVEEAWPAHSNNPEKFTSQEGLREIIHQERLIEMAFEGGRYWDLRRWKEAERTLSQPITGWDINQENPIYYYQPVLLFNQSFEMKDYFWPIREHDLIVNKKLIQNPGW</sequence>
<keyword evidence="5" id="KW-0998">Cell outer membrane</keyword>
<keyword evidence="3" id="KW-0732">Signal</keyword>
<dbReference type="Proteomes" id="UP000753961">
    <property type="component" value="Unassembled WGS sequence"/>
</dbReference>
<evidence type="ECO:0000256" key="5">
    <source>
        <dbReference type="ARBA" id="ARBA00023237"/>
    </source>
</evidence>
<dbReference type="AlphaFoldDB" id="A0A953HS36"/>
<dbReference type="Pfam" id="PF07980">
    <property type="entry name" value="SusD_RagB"/>
    <property type="match status" value="1"/>
</dbReference>
<evidence type="ECO:0000256" key="2">
    <source>
        <dbReference type="ARBA" id="ARBA00006275"/>
    </source>
</evidence>
<dbReference type="RefSeq" id="WP_222578874.1">
    <property type="nucleotide sequence ID" value="NZ_JAHVHU010000004.1"/>
</dbReference>
<dbReference type="InterPro" id="IPR012944">
    <property type="entry name" value="SusD_RagB_dom"/>
</dbReference>
<keyword evidence="9" id="KW-1185">Reference proteome</keyword>
<evidence type="ECO:0000259" key="7">
    <source>
        <dbReference type="Pfam" id="PF14322"/>
    </source>
</evidence>
<dbReference type="EMBL" id="JAHVHU010000004">
    <property type="protein sequence ID" value="MBY5957355.1"/>
    <property type="molecule type" value="Genomic_DNA"/>
</dbReference>
<comment type="caution">
    <text evidence="8">The sequence shown here is derived from an EMBL/GenBank/DDBJ whole genome shotgun (WGS) entry which is preliminary data.</text>
</comment>
<proteinExistence type="inferred from homology"/>
<name>A0A953HS36_9BACT</name>
<dbReference type="InterPro" id="IPR011990">
    <property type="entry name" value="TPR-like_helical_dom_sf"/>
</dbReference>
<dbReference type="Pfam" id="PF14322">
    <property type="entry name" value="SusD-like_3"/>
    <property type="match status" value="1"/>
</dbReference>
<dbReference type="InterPro" id="IPR033985">
    <property type="entry name" value="SusD-like_N"/>
</dbReference>
<comment type="similarity">
    <text evidence="2">Belongs to the SusD family.</text>
</comment>
<dbReference type="GO" id="GO:0009279">
    <property type="term" value="C:cell outer membrane"/>
    <property type="evidence" value="ECO:0007669"/>
    <property type="project" value="UniProtKB-SubCell"/>
</dbReference>
<accession>A0A953HS36</accession>
<evidence type="ECO:0000256" key="4">
    <source>
        <dbReference type="ARBA" id="ARBA00023136"/>
    </source>
</evidence>
<dbReference type="Gene3D" id="1.25.40.390">
    <property type="match status" value="1"/>
</dbReference>
<evidence type="ECO:0000313" key="9">
    <source>
        <dbReference type="Proteomes" id="UP000753961"/>
    </source>
</evidence>
<dbReference type="PROSITE" id="PS51257">
    <property type="entry name" value="PROKAR_LIPOPROTEIN"/>
    <property type="match status" value="1"/>
</dbReference>
<reference evidence="8" key="1">
    <citation type="submission" date="2021-06" db="EMBL/GenBank/DDBJ databases">
        <title>44 bacteria genomes isolated from Dapeng, Shenzhen.</title>
        <authorList>
            <person name="Zheng W."/>
            <person name="Yu S."/>
            <person name="Huang Y."/>
        </authorList>
    </citation>
    <scope>NUCLEOTIDE SEQUENCE</scope>
    <source>
        <strain evidence="8">DP5N28-2</strain>
    </source>
</reference>
<organism evidence="8 9">
    <name type="scientific">Membranihabitans marinus</name>
    <dbReference type="NCBI Taxonomy" id="1227546"/>
    <lineage>
        <taxon>Bacteria</taxon>
        <taxon>Pseudomonadati</taxon>
        <taxon>Bacteroidota</taxon>
        <taxon>Saprospiria</taxon>
        <taxon>Saprospirales</taxon>
        <taxon>Saprospiraceae</taxon>
        <taxon>Membranihabitans</taxon>
    </lineage>
</organism>
<evidence type="ECO:0000259" key="6">
    <source>
        <dbReference type="Pfam" id="PF07980"/>
    </source>
</evidence>
<feature type="domain" description="SusD-like N-terminal" evidence="7">
    <location>
        <begin position="99"/>
        <end position="231"/>
    </location>
</feature>
<keyword evidence="4" id="KW-0472">Membrane</keyword>
<protein>
    <submittedName>
        <fullName evidence="8">RagB/SusD family nutrient uptake outer membrane protein</fullName>
    </submittedName>
</protein>
<evidence type="ECO:0000313" key="8">
    <source>
        <dbReference type="EMBL" id="MBY5957355.1"/>
    </source>
</evidence>